<dbReference type="eggNOG" id="ENOG502RITG">
    <property type="taxonomic scope" value="Eukaryota"/>
</dbReference>
<keyword evidence="2" id="KW-1185">Reference proteome</keyword>
<dbReference type="GO" id="GO:0008237">
    <property type="term" value="F:metallopeptidase activity"/>
    <property type="evidence" value="ECO:0007669"/>
    <property type="project" value="InterPro"/>
</dbReference>
<dbReference type="HOGENOM" id="CLU_030040_0_0_1"/>
<dbReference type="InterPro" id="IPR019026">
    <property type="entry name" value="Peptidase_M64_IgA"/>
</dbReference>
<name>M7SCR4_EUTLA</name>
<dbReference type="InterPro" id="IPR024079">
    <property type="entry name" value="MetalloPept_cat_dom_sf"/>
</dbReference>
<organism evidence="1 2">
    <name type="scientific">Eutypa lata (strain UCR-EL1)</name>
    <name type="common">Grapevine dieback disease fungus</name>
    <name type="synonym">Eutypa armeniacae</name>
    <dbReference type="NCBI Taxonomy" id="1287681"/>
    <lineage>
        <taxon>Eukaryota</taxon>
        <taxon>Fungi</taxon>
        <taxon>Dikarya</taxon>
        <taxon>Ascomycota</taxon>
        <taxon>Pezizomycotina</taxon>
        <taxon>Sordariomycetes</taxon>
        <taxon>Xylariomycetidae</taxon>
        <taxon>Xylariales</taxon>
        <taxon>Diatrypaceae</taxon>
        <taxon>Eutypa</taxon>
    </lineage>
</organism>
<dbReference type="Gene3D" id="3.40.390.10">
    <property type="entry name" value="Collagenase (Catalytic Domain)"/>
    <property type="match status" value="2"/>
</dbReference>
<reference evidence="2" key="1">
    <citation type="journal article" date="2013" name="Genome Announc.">
        <title>Draft genome sequence of the grapevine dieback fungus Eutypa lata UCR-EL1.</title>
        <authorList>
            <person name="Blanco-Ulate B."/>
            <person name="Rolshausen P.E."/>
            <person name="Cantu D."/>
        </authorList>
    </citation>
    <scope>NUCLEOTIDE SEQUENCE [LARGE SCALE GENOMIC DNA]</scope>
    <source>
        <strain evidence="2">UCR-EL1</strain>
    </source>
</reference>
<gene>
    <name evidence="1" type="ORF">UCREL1_9032</name>
</gene>
<sequence length="458" mass="51007">MNTLKSFIVQAVAARVALGQFCEHQWEGKFADHEVDGVPYLQVRQDVPPPPLEIRPLIVNGPSSNRVDLIFFGDGYTEEEKDKFFADALFLATNLTDGQTFVDVLPVMNYWAGFSPSAESGVGTGGQPLDVTTSSPNNGPVILRHELGHSIIGIGEEYDGGSVYSGVNSASSPNSVPWTQWYTNPSTEPKIQRSNMPIQAYPWTLLNTSQSWSQTFTSAGTYDTYLLQVSVSGMTASSDLRVEIDGNDVGWELNPSIGVDRYIYNIKMDESLSLGEHEVSFTLLNEEIEGSAQLCNLEVIEYGEDFEFELQYHGLYPTFSDTNETTYRPTNDLCLMRRVYSADFCSACIEGLWLSLLTELTLIDNITQVAQPDGSTNVTLDLIPLAEFRQVPNPHQEAYTILWYGTDDDTPLEEWTNSTSALLGPDVTEFGVEVKFWTEQVRVDNEGVLVQKERFAIE</sequence>
<dbReference type="AlphaFoldDB" id="M7SCR4"/>
<accession>M7SCR4</accession>
<dbReference type="OMA" id="MPIQAYP"/>
<dbReference type="OrthoDB" id="2961863at2759"/>
<proteinExistence type="predicted"/>
<dbReference type="EMBL" id="KB707127">
    <property type="protein sequence ID" value="EMR63999.1"/>
    <property type="molecule type" value="Genomic_DNA"/>
</dbReference>
<dbReference type="Pfam" id="PF09471">
    <property type="entry name" value="Peptidase_M64"/>
    <property type="match status" value="1"/>
</dbReference>
<protein>
    <submittedName>
        <fullName evidence="1">Uncharacterized protein</fullName>
    </submittedName>
</protein>
<evidence type="ECO:0000313" key="2">
    <source>
        <dbReference type="Proteomes" id="UP000012174"/>
    </source>
</evidence>
<dbReference type="Proteomes" id="UP000012174">
    <property type="component" value="Unassembled WGS sequence"/>
</dbReference>
<dbReference type="KEGG" id="ela:UCREL1_9032"/>
<evidence type="ECO:0000313" key="1">
    <source>
        <dbReference type="EMBL" id="EMR63999.1"/>
    </source>
</evidence>